<evidence type="ECO:0000256" key="1">
    <source>
        <dbReference type="ARBA" id="ARBA00023002"/>
    </source>
</evidence>
<organism evidence="3">
    <name type="scientific">Hyperionvirus sp</name>
    <dbReference type="NCBI Taxonomy" id="2487770"/>
    <lineage>
        <taxon>Viruses</taxon>
        <taxon>Varidnaviria</taxon>
        <taxon>Bamfordvirae</taxon>
        <taxon>Nucleocytoviricota</taxon>
        <taxon>Megaviricetes</taxon>
        <taxon>Imitervirales</taxon>
        <taxon>Mimiviridae</taxon>
        <taxon>Klosneuvirinae</taxon>
    </lineage>
</organism>
<dbReference type="InterPro" id="IPR016169">
    <property type="entry name" value="FAD-bd_PCMH_sub2"/>
</dbReference>
<dbReference type="PROSITE" id="PS51387">
    <property type="entry name" value="FAD_PCMH"/>
    <property type="match status" value="1"/>
</dbReference>
<dbReference type="Gene3D" id="3.30.465.10">
    <property type="match status" value="1"/>
</dbReference>
<dbReference type="InterPro" id="IPR036318">
    <property type="entry name" value="FAD-bd_PCMH-like_sf"/>
</dbReference>
<protein>
    <submittedName>
        <fullName evidence="3">FAD-binding protein</fullName>
    </submittedName>
</protein>
<dbReference type="GO" id="GO:0003885">
    <property type="term" value="F:D-arabinono-1,4-lactone oxidase activity"/>
    <property type="evidence" value="ECO:0007669"/>
    <property type="project" value="InterPro"/>
</dbReference>
<reference evidence="3" key="1">
    <citation type="submission" date="2018-10" db="EMBL/GenBank/DDBJ databases">
        <title>Hidden diversity of soil giant viruses.</title>
        <authorList>
            <person name="Schulz F."/>
            <person name="Alteio L."/>
            <person name="Goudeau D."/>
            <person name="Ryan E.M."/>
            <person name="Malmstrom R.R."/>
            <person name="Blanchard J."/>
            <person name="Woyke T."/>
        </authorList>
    </citation>
    <scope>NUCLEOTIDE SEQUENCE</scope>
    <source>
        <strain evidence="3">HYV1</strain>
    </source>
</reference>
<feature type="domain" description="FAD-binding PCMH-type" evidence="2">
    <location>
        <begin position="11"/>
        <end position="171"/>
    </location>
</feature>
<evidence type="ECO:0000259" key="2">
    <source>
        <dbReference type="PROSITE" id="PS51387"/>
    </source>
</evidence>
<dbReference type="SUPFAM" id="SSF56176">
    <property type="entry name" value="FAD-binding/transporter-associated domain-like"/>
    <property type="match status" value="1"/>
</dbReference>
<name>A0A3G5A9Q1_9VIRU</name>
<dbReference type="Pfam" id="PF01565">
    <property type="entry name" value="FAD_binding_4"/>
    <property type="match status" value="1"/>
</dbReference>
<dbReference type="GO" id="GO:0016020">
    <property type="term" value="C:membrane"/>
    <property type="evidence" value="ECO:0007669"/>
    <property type="project" value="InterPro"/>
</dbReference>
<dbReference type="Gene3D" id="3.30.43.10">
    <property type="entry name" value="Uridine Diphospho-n-acetylenolpyruvylglucosamine Reductase, domain 2"/>
    <property type="match status" value="1"/>
</dbReference>
<dbReference type="PIRSF" id="PIRSF000136">
    <property type="entry name" value="LGO_GLO"/>
    <property type="match status" value="1"/>
</dbReference>
<keyword evidence="1" id="KW-0560">Oxidoreductase</keyword>
<sequence>MASYENFNQLYKVKPKVYMRPKSLGEFIEGVRNSKNVRVVGGNHVFNDMAICEDTIIDTIYLSGISLVGQHVKVEAGVTLAELLRYLRKYGLTLEVMTATNDISVVGGISTGSHGSCGDAGSMSSLVVGANVILADGSYREIQSEPELRAIRCSLGCLAAIHTVTLRCVEMFSIEEKRVKSYWNDESFGDILREYPYTDVHVDPHSERLGCTIVKQRKVKYSDRLGYGYKNLTEHVGSWYIEIELAFPFELYNICVGAVAEFHRRYRREHGVYTKSELYVRFSDADNTLISMCSGRRTVYVSSFFGDEYLPEIVYKFMRELSDEMVDKYRARPHWGKQHNLNIDQVRAIYGENFRVFEQMKKTIDPKGKFSNGYIDRIFSV</sequence>
<dbReference type="Gene3D" id="3.30.70.2520">
    <property type="match status" value="1"/>
</dbReference>
<dbReference type="InterPro" id="IPR016167">
    <property type="entry name" value="FAD-bd_PCMH_sub1"/>
</dbReference>
<dbReference type="InterPro" id="IPR010031">
    <property type="entry name" value="FAD_lactone_oxidase-like"/>
</dbReference>
<dbReference type="InterPro" id="IPR016166">
    <property type="entry name" value="FAD-bd_PCMH"/>
</dbReference>
<dbReference type="InterPro" id="IPR006094">
    <property type="entry name" value="Oxid_FAD_bind_N"/>
</dbReference>
<dbReference type="Pfam" id="PF04030">
    <property type="entry name" value="ALO"/>
    <property type="match status" value="1"/>
</dbReference>
<proteinExistence type="predicted"/>
<evidence type="ECO:0000313" key="3">
    <source>
        <dbReference type="EMBL" id="AYV83955.1"/>
    </source>
</evidence>
<dbReference type="PANTHER" id="PTHR43762">
    <property type="entry name" value="L-GULONOLACTONE OXIDASE"/>
    <property type="match status" value="1"/>
</dbReference>
<dbReference type="InterPro" id="IPR007173">
    <property type="entry name" value="ALO_C"/>
</dbReference>
<dbReference type="EMBL" id="MK072396">
    <property type="protein sequence ID" value="AYV83955.1"/>
    <property type="molecule type" value="Genomic_DNA"/>
</dbReference>
<dbReference type="PANTHER" id="PTHR43762:SF1">
    <property type="entry name" value="D-ARABINONO-1,4-LACTONE OXIDASE"/>
    <property type="match status" value="1"/>
</dbReference>
<dbReference type="GO" id="GO:0071949">
    <property type="term" value="F:FAD binding"/>
    <property type="evidence" value="ECO:0007669"/>
    <property type="project" value="InterPro"/>
</dbReference>
<gene>
    <name evidence="3" type="ORF">Hyperionvirus14_44</name>
</gene>
<accession>A0A3G5A9Q1</accession>